<evidence type="ECO:0000256" key="1">
    <source>
        <dbReference type="SAM" id="Coils"/>
    </source>
</evidence>
<feature type="transmembrane region" description="Helical" evidence="2">
    <location>
        <begin position="62"/>
        <end position="84"/>
    </location>
</feature>
<gene>
    <name evidence="3" type="primary">17-89</name>
</gene>
<keyword evidence="2" id="KW-0472">Membrane</keyword>
<dbReference type="Gene3D" id="1.20.1270.70">
    <property type="entry name" value="Designed single chain three-helix bundle"/>
    <property type="match status" value="1"/>
</dbReference>
<name>J7Q204_9VIRU</name>
<evidence type="ECO:0000256" key="2">
    <source>
        <dbReference type="SAM" id="Phobius"/>
    </source>
</evidence>
<evidence type="ECO:0000313" key="3">
    <source>
        <dbReference type="EMBL" id="CCG27830.1"/>
    </source>
</evidence>
<dbReference type="KEGG" id="vg:40526243"/>
<keyword evidence="1" id="KW-0175">Coiled coil</keyword>
<reference evidence="3 4" key="1">
    <citation type="journal article" date="2012" name="Proc. Natl. Acad. Sci. U.S.A.">
        <title>Archaeal virus with exceptional virion architecture and the largest single-stranded DNA genome.</title>
        <authorList>
            <person name="Mochizuki T."/>
            <person name="Krupovic M."/>
            <person name="Pehau-Arnaudet G."/>
            <person name="Sako Y."/>
            <person name="Forterre P."/>
            <person name="Prangishvili D."/>
        </authorList>
    </citation>
    <scope>NUCLEOTIDE SEQUENCE [LARGE SCALE GENOMIC DNA]</scope>
</reference>
<accession>J7Q204</accession>
<dbReference type="Proteomes" id="UP000003929">
    <property type="component" value="Segment"/>
</dbReference>
<protein>
    <submittedName>
        <fullName evidence="3">Uncharacterized protein</fullName>
    </submittedName>
</protein>
<keyword evidence="2" id="KW-1133">Transmembrane helix</keyword>
<dbReference type="GeneID" id="40526243"/>
<dbReference type="EMBL" id="HE681887">
    <property type="protein sequence ID" value="CCG27830.1"/>
    <property type="molecule type" value="Genomic_DNA"/>
</dbReference>
<proteinExistence type="predicted"/>
<keyword evidence="2" id="KW-0812">Transmembrane</keyword>
<dbReference type="RefSeq" id="YP_009666062.1">
    <property type="nucleotide sequence ID" value="NC_043427.1"/>
</dbReference>
<sequence length="89" mass="9810">MTSQIKELERRVSKLEDKVNDLEVAVGDLKVAIGRLEAKIDTLVQQNKELVSIIKSRNTGSLTVLLIKYVVFPLIVILGGLIGLKLTLP</sequence>
<feature type="coiled-coil region" evidence="1">
    <location>
        <begin position="5"/>
        <end position="32"/>
    </location>
</feature>
<organism evidence="3 4">
    <name type="scientific">Alphaspiravirus yamagawaense</name>
    <dbReference type="NCBI Taxonomy" id="1157339"/>
    <lineage>
        <taxon>Viruses</taxon>
        <taxon>Viruses incertae sedis</taxon>
        <taxon>Spiraviridae</taxon>
        <taxon>Alphaspiravirus</taxon>
    </lineage>
</organism>
<keyword evidence="4" id="KW-1185">Reference proteome</keyword>
<dbReference type="SMR" id="J7Q204"/>
<evidence type="ECO:0000313" key="4">
    <source>
        <dbReference type="Proteomes" id="UP000003929"/>
    </source>
</evidence>